<gene>
    <name evidence="3" type="ORF">A3C16_04395</name>
</gene>
<dbReference type="SUPFAM" id="SSF52518">
    <property type="entry name" value="Thiamin diphosphate-binding fold (THDP-binding)"/>
    <property type="match status" value="1"/>
</dbReference>
<evidence type="ECO:0000256" key="1">
    <source>
        <dbReference type="ARBA" id="ARBA00023002"/>
    </source>
</evidence>
<dbReference type="InterPro" id="IPR011766">
    <property type="entry name" value="TPP_enzyme_TPP-bd"/>
</dbReference>
<dbReference type="GO" id="GO:0016491">
    <property type="term" value="F:oxidoreductase activity"/>
    <property type="evidence" value="ECO:0007669"/>
    <property type="project" value="UniProtKB-KW"/>
</dbReference>
<dbReference type="Gene3D" id="3.40.50.970">
    <property type="match status" value="1"/>
</dbReference>
<name>A0A1G2KT76_9BACT</name>
<dbReference type="InterPro" id="IPR029061">
    <property type="entry name" value="THDP-binding"/>
</dbReference>
<dbReference type="PANTHER" id="PTHR42897:SF1">
    <property type="entry name" value="2-OXOACID OXIDOREDUCTASE (FERREDOXIN)"/>
    <property type="match status" value="1"/>
</dbReference>
<protein>
    <recommendedName>
        <fullName evidence="2">Thiamine pyrophosphate enzyme TPP-binding domain-containing protein</fullName>
    </recommendedName>
</protein>
<dbReference type="InterPro" id="IPR051479">
    <property type="entry name" value="PorB-like"/>
</dbReference>
<feature type="domain" description="Thiamine pyrophosphate enzyme TPP-binding" evidence="2">
    <location>
        <begin position="98"/>
        <end position="213"/>
    </location>
</feature>
<dbReference type="Pfam" id="PF02775">
    <property type="entry name" value="TPP_enzyme_C"/>
    <property type="match status" value="1"/>
</dbReference>
<dbReference type="EMBL" id="MHQL01000057">
    <property type="protein sequence ID" value="OHA01661.1"/>
    <property type="molecule type" value="Genomic_DNA"/>
</dbReference>
<dbReference type="AlphaFoldDB" id="A0A1G2KT76"/>
<reference evidence="3 4" key="1">
    <citation type="journal article" date="2016" name="Nat. Commun.">
        <title>Thousands of microbial genomes shed light on interconnected biogeochemical processes in an aquifer system.</title>
        <authorList>
            <person name="Anantharaman K."/>
            <person name="Brown C.T."/>
            <person name="Hug L.A."/>
            <person name="Sharon I."/>
            <person name="Castelle C.J."/>
            <person name="Probst A.J."/>
            <person name="Thomas B.C."/>
            <person name="Singh A."/>
            <person name="Wilkins M.J."/>
            <person name="Karaoz U."/>
            <person name="Brodie E.L."/>
            <person name="Williams K.H."/>
            <person name="Hubbard S.S."/>
            <person name="Banfield J.F."/>
        </authorList>
    </citation>
    <scope>NUCLEOTIDE SEQUENCE [LARGE SCALE GENOMIC DNA]</scope>
</reference>
<sequence>MKPKEIAPFQTLDPRHGLCPGCGSAIAMAHTLSIISRPLPSGRTRRVRAVVLPASCWSIGSGWNGESFLGVNLVNTPFIASSAVGEGISLMSKRQGRDEEDITMVWAGDGSSFDIGLGLLSGAASRNADILYVINDNQSYGNTGAQESGATPEGARTVTSPLGKSIPQKDIMGIMLAHSIPYYATAILSVPTLTDFYSKAQVAADMKGFRVLHLLSVCPPGWKSPTDASVDLAELAFSTRVFPLIEIAGDAVRLTKPKHEKPVEEYLKPQGRFAQLLASEERLAAFKATVEKRWRALCALEKSAEEHT</sequence>
<comment type="caution">
    <text evidence="3">The sequence shown here is derived from an EMBL/GenBank/DDBJ whole genome shotgun (WGS) entry which is preliminary data.</text>
</comment>
<dbReference type="PANTHER" id="PTHR42897">
    <property type="entry name" value="PYRUVATE SYNTHASE SUBUNIT PORB"/>
    <property type="match status" value="1"/>
</dbReference>
<keyword evidence="1" id="KW-0560">Oxidoreductase</keyword>
<organism evidence="3 4">
    <name type="scientific">Candidatus Sungbacteria bacterium RIFCSPHIGHO2_02_FULL_51_29</name>
    <dbReference type="NCBI Taxonomy" id="1802273"/>
    <lineage>
        <taxon>Bacteria</taxon>
        <taxon>Candidatus Sungiibacteriota</taxon>
    </lineage>
</organism>
<dbReference type="GO" id="GO:0030976">
    <property type="term" value="F:thiamine pyrophosphate binding"/>
    <property type="evidence" value="ECO:0007669"/>
    <property type="project" value="InterPro"/>
</dbReference>
<dbReference type="Proteomes" id="UP000177811">
    <property type="component" value="Unassembled WGS sequence"/>
</dbReference>
<accession>A0A1G2KT76</accession>
<evidence type="ECO:0000313" key="3">
    <source>
        <dbReference type="EMBL" id="OHA01661.1"/>
    </source>
</evidence>
<proteinExistence type="predicted"/>
<evidence type="ECO:0000259" key="2">
    <source>
        <dbReference type="Pfam" id="PF02775"/>
    </source>
</evidence>
<evidence type="ECO:0000313" key="4">
    <source>
        <dbReference type="Proteomes" id="UP000177811"/>
    </source>
</evidence>